<dbReference type="Proteomes" id="UP000741013">
    <property type="component" value="Unassembled WGS sequence"/>
</dbReference>
<protein>
    <submittedName>
        <fullName evidence="1">Uncharacterized protein</fullName>
    </submittedName>
</protein>
<dbReference type="RefSeq" id="WP_209665730.1">
    <property type="nucleotide sequence ID" value="NZ_JAGGMS010000001.1"/>
</dbReference>
<proteinExistence type="predicted"/>
<gene>
    <name evidence="1" type="ORF">JOM49_003939</name>
</gene>
<name>A0ABS4PSX7_9PSEU</name>
<sequence length="122" mass="13321">MAIHAELLEVTEEGTLVPSGLLAAAGRIAGPAPYEESRRADLARRLRQVPAKAPERDLRALVDALGALPEDRLGPLPAGVPVEIRYDGERLVAMGTELREDSVEPWDVERAEYRTLLASRIT</sequence>
<evidence type="ECO:0000313" key="2">
    <source>
        <dbReference type="Proteomes" id="UP000741013"/>
    </source>
</evidence>
<accession>A0ABS4PSX7</accession>
<comment type="caution">
    <text evidence="1">The sequence shown here is derived from an EMBL/GenBank/DDBJ whole genome shotgun (WGS) entry which is preliminary data.</text>
</comment>
<organism evidence="1 2">
    <name type="scientific">Amycolatopsis magusensis</name>
    <dbReference type="NCBI Taxonomy" id="882444"/>
    <lineage>
        <taxon>Bacteria</taxon>
        <taxon>Bacillati</taxon>
        <taxon>Actinomycetota</taxon>
        <taxon>Actinomycetes</taxon>
        <taxon>Pseudonocardiales</taxon>
        <taxon>Pseudonocardiaceae</taxon>
        <taxon>Amycolatopsis</taxon>
    </lineage>
</organism>
<reference evidence="1 2" key="1">
    <citation type="submission" date="2021-03" db="EMBL/GenBank/DDBJ databases">
        <title>Sequencing the genomes of 1000 actinobacteria strains.</title>
        <authorList>
            <person name="Klenk H.-P."/>
        </authorList>
    </citation>
    <scope>NUCLEOTIDE SEQUENCE [LARGE SCALE GENOMIC DNA]</scope>
    <source>
        <strain evidence="1 2">DSM 45510</strain>
    </source>
</reference>
<evidence type="ECO:0000313" key="1">
    <source>
        <dbReference type="EMBL" id="MBP2182413.1"/>
    </source>
</evidence>
<keyword evidence="2" id="KW-1185">Reference proteome</keyword>
<dbReference type="EMBL" id="JAGGMS010000001">
    <property type="protein sequence ID" value="MBP2182413.1"/>
    <property type="molecule type" value="Genomic_DNA"/>
</dbReference>